<dbReference type="Proteomes" id="UP000593846">
    <property type="component" value="Chromosome"/>
</dbReference>
<keyword evidence="1" id="KW-0472">Membrane</keyword>
<keyword evidence="1" id="KW-0812">Transmembrane</keyword>
<dbReference type="Gene3D" id="3.20.20.370">
    <property type="entry name" value="Glycoside hydrolase/deacetylase"/>
    <property type="match status" value="1"/>
</dbReference>
<protein>
    <submittedName>
        <fullName evidence="3">Polysaccharide deacetylase family protein</fullName>
    </submittedName>
</protein>
<dbReference type="KEGG" id="aee:IM676_08630"/>
<dbReference type="EMBL" id="CP063311">
    <property type="protein sequence ID" value="QOV24287.1"/>
    <property type="molecule type" value="Genomic_DNA"/>
</dbReference>
<dbReference type="SUPFAM" id="SSF88713">
    <property type="entry name" value="Glycoside hydrolase/deacetylase"/>
    <property type="match status" value="1"/>
</dbReference>
<dbReference type="GO" id="GO:0016810">
    <property type="term" value="F:hydrolase activity, acting on carbon-nitrogen (but not peptide) bonds"/>
    <property type="evidence" value="ECO:0007669"/>
    <property type="project" value="InterPro"/>
</dbReference>
<dbReference type="Pfam" id="PF01522">
    <property type="entry name" value="Polysacc_deac_1"/>
    <property type="match status" value="1"/>
</dbReference>
<dbReference type="InterPro" id="IPR050248">
    <property type="entry name" value="Polysacc_deacetylase_ArnD"/>
</dbReference>
<feature type="domain" description="NodB homology" evidence="2">
    <location>
        <begin position="69"/>
        <end position="257"/>
    </location>
</feature>
<reference evidence="4" key="1">
    <citation type="submission" date="2020-10" db="EMBL/GenBank/DDBJ databases">
        <title>Genome-based taxonomic classification of the species Anabaenopsis elenkinii.</title>
        <authorList>
            <person name="Delbaje E."/>
            <person name="Andreote A.P.D."/>
            <person name="Pellegrinetti T.A."/>
            <person name="Cruz R.B."/>
            <person name="Branco L.H.Z."/>
            <person name="Fiore M.F."/>
        </authorList>
    </citation>
    <scope>NUCLEOTIDE SEQUENCE [LARGE SCALE GENOMIC DNA]</scope>
    <source>
        <strain evidence="4">CCIBt3563</strain>
    </source>
</reference>
<keyword evidence="4" id="KW-1185">Reference proteome</keyword>
<sequence length="278" mass="32055">MHLRKPFSRVFSPLGFRKHSKTKVKFPKLLPLLWLVIGIYCFLNFAWPQRFLLPTVFGESVFCVNTPDKVLALTFDDGPDPVYTRAIAQTLLDYQAHGTFFVLGKHSQQYPHIIKSLEKQGHEIANHTWNHYNLNSQMQNSIYREVRETDNLINQLGYSHNIYFRPPFGRAGLFVTNVLKQMEKPIIFWDVDLQDWRGKSAGEMMNIFEKSFHNGSIILLHDSDGVAKGGVYASRHNTVEVVERILSAYTPQGYEFVTVSELLKRGTMVKSLNMCLQN</sequence>
<dbReference type="AlphaFoldDB" id="A0A7S6RGZ3"/>
<dbReference type="InterPro" id="IPR011330">
    <property type="entry name" value="Glyco_hydro/deAcase_b/a-brl"/>
</dbReference>
<gene>
    <name evidence="3" type="ORF">IM676_08630</name>
</gene>
<evidence type="ECO:0000256" key="1">
    <source>
        <dbReference type="SAM" id="Phobius"/>
    </source>
</evidence>
<dbReference type="GO" id="GO:0005975">
    <property type="term" value="P:carbohydrate metabolic process"/>
    <property type="evidence" value="ECO:0007669"/>
    <property type="project" value="InterPro"/>
</dbReference>
<keyword evidence="1" id="KW-1133">Transmembrane helix</keyword>
<organism evidence="3 4">
    <name type="scientific">Anabaenopsis elenkinii CCIBt3563</name>
    <dbReference type="NCBI Taxonomy" id="2779889"/>
    <lineage>
        <taxon>Bacteria</taxon>
        <taxon>Bacillati</taxon>
        <taxon>Cyanobacteriota</taxon>
        <taxon>Cyanophyceae</taxon>
        <taxon>Nostocales</taxon>
        <taxon>Nodulariaceae</taxon>
        <taxon>Anabaenopsis</taxon>
    </lineage>
</organism>
<dbReference type="InterPro" id="IPR002509">
    <property type="entry name" value="NODB_dom"/>
</dbReference>
<feature type="transmembrane region" description="Helical" evidence="1">
    <location>
        <begin position="29"/>
        <end position="47"/>
    </location>
</feature>
<accession>A0A7S6RGZ3</accession>
<evidence type="ECO:0000313" key="4">
    <source>
        <dbReference type="Proteomes" id="UP000593846"/>
    </source>
</evidence>
<dbReference type="PANTHER" id="PTHR10587">
    <property type="entry name" value="GLYCOSYL TRANSFERASE-RELATED"/>
    <property type="match status" value="1"/>
</dbReference>
<proteinExistence type="predicted"/>
<name>A0A7S6RGZ3_9CYAN</name>
<dbReference type="RefSeq" id="WP_200989808.1">
    <property type="nucleotide sequence ID" value="NZ_CP063311.1"/>
</dbReference>
<evidence type="ECO:0000313" key="3">
    <source>
        <dbReference type="EMBL" id="QOV24287.1"/>
    </source>
</evidence>
<dbReference type="PROSITE" id="PS51677">
    <property type="entry name" value="NODB"/>
    <property type="match status" value="1"/>
</dbReference>
<evidence type="ECO:0000259" key="2">
    <source>
        <dbReference type="PROSITE" id="PS51677"/>
    </source>
</evidence>